<feature type="domain" description="HTH cro/C1-type" evidence="3">
    <location>
        <begin position="7"/>
        <end position="61"/>
    </location>
</feature>
<dbReference type="PROSITE" id="PS50943">
    <property type="entry name" value="HTH_CROC1"/>
    <property type="match status" value="1"/>
</dbReference>
<feature type="transmembrane region" description="Helical" evidence="2">
    <location>
        <begin position="152"/>
        <end position="185"/>
    </location>
</feature>
<keyword evidence="1" id="KW-0238">DNA-binding</keyword>
<dbReference type="Proteomes" id="UP001314681">
    <property type="component" value="Unassembled WGS sequence"/>
</dbReference>
<dbReference type="PANTHER" id="PTHR46558:SF13">
    <property type="entry name" value="HTH-TYPE TRANSCRIPTIONAL REGULATOR IMMR"/>
    <property type="match status" value="1"/>
</dbReference>
<dbReference type="RefSeq" id="WP_158352065.1">
    <property type="nucleotide sequence ID" value="NZ_JAHQCX010000011.1"/>
</dbReference>
<organism evidence="4 5">
    <name type="scientific">Diplocloster modestus</name>
    <dbReference type="NCBI Taxonomy" id="2850322"/>
    <lineage>
        <taxon>Bacteria</taxon>
        <taxon>Bacillati</taxon>
        <taxon>Bacillota</taxon>
        <taxon>Clostridia</taxon>
        <taxon>Lachnospirales</taxon>
        <taxon>Lachnospiraceae</taxon>
        <taxon>Diplocloster</taxon>
    </lineage>
</organism>
<name>A0ABS6KAI7_9FIRM</name>
<dbReference type="SUPFAM" id="SSF47413">
    <property type="entry name" value="lambda repressor-like DNA-binding domains"/>
    <property type="match status" value="1"/>
</dbReference>
<dbReference type="Pfam" id="PF01381">
    <property type="entry name" value="HTH_3"/>
    <property type="match status" value="1"/>
</dbReference>
<dbReference type="InterPro" id="IPR010982">
    <property type="entry name" value="Lambda_DNA-bd_dom_sf"/>
</dbReference>
<keyword evidence="2" id="KW-0812">Transmembrane</keyword>
<sequence length="265" mass="27751">MTFSEKLYQLRKARGLSQENLAGHLGVSRQAVQKWETGSSTPDVSNLVAISEYFQVSLDHLLKDTEGVSASTDREESEPQTTIGIPYRIYQPHYEYKSTRTLFGLPLVHINLGRGFYRAKGIIAIGNIAVGLISLGIVSAGILSLGCISAGILVLSALGIGAVVFGAVAVGILAVGGVAAGLFAAGGLSVGIYSIGGCAIASRVAIGGYANAHIAVGDQASGIIKIAGHQQMQLLSAAQFREIILGEYPGTPSFIMKILTLFFQQ</sequence>
<reference evidence="4 5" key="1">
    <citation type="submission" date="2021-06" db="EMBL/GenBank/DDBJ databases">
        <title>Description of novel taxa of the family Lachnospiraceae.</title>
        <authorList>
            <person name="Chaplin A.V."/>
            <person name="Sokolova S.R."/>
            <person name="Pikina A.P."/>
            <person name="Korzhanova M."/>
            <person name="Belova V."/>
            <person name="Korostin D."/>
            <person name="Efimov B.A."/>
        </authorList>
    </citation>
    <scope>NUCLEOTIDE SEQUENCE [LARGE SCALE GENOMIC DNA]</scope>
    <source>
        <strain evidence="4 5">ASD4241</strain>
    </source>
</reference>
<dbReference type="Gene3D" id="1.10.260.40">
    <property type="entry name" value="lambda repressor-like DNA-binding domains"/>
    <property type="match status" value="1"/>
</dbReference>
<protein>
    <submittedName>
        <fullName evidence="4">Helix-turn-helix domain-containing protein</fullName>
    </submittedName>
</protein>
<keyword evidence="2" id="KW-0472">Membrane</keyword>
<proteinExistence type="predicted"/>
<evidence type="ECO:0000256" key="1">
    <source>
        <dbReference type="ARBA" id="ARBA00023125"/>
    </source>
</evidence>
<dbReference type="CDD" id="cd00093">
    <property type="entry name" value="HTH_XRE"/>
    <property type="match status" value="1"/>
</dbReference>
<evidence type="ECO:0000259" key="3">
    <source>
        <dbReference type="PROSITE" id="PS50943"/>
    </source>
</evidence>
<dbReference type="EMBL" id="JAHQCX010000011">
    <property type="protein sequence ID" value="MBU9727519.1"/>
    <property type="molecule type" value="Genomic_DNA"/>
</dbReference>
<dbReference type="PANTHER" id="PTHR46558">
    <property type="entry name" value="TRACRIPTIONAL REGULATORY PROTEIN-RELATED-RELATED"/>
    <property type="match status" value="1"/>
</dbReference>
<keyword evidence="5" id="KW-1185">Reference proteome</keyword>
<keyword evidence="2" id="KW-1133">Transmembrane helix</keyword>
<gene>
    <name evidence="4" type="ORF">KTH90_16020</name>
</gene>
<evidence type="ECO:0000256" key="2">
    <source>
        <dbReference type="SAM" id="Phobius"/>
    </source>
</evidence>
<evidence type="ECO:0000313" key="4">
    <source>
        <dbReference type="EMBL" id="MBU9727519.1"/>
    </source>
</evidence>
<evidence type="ECO:0000313" key="5">
    <source>
        <dbReference type="Proteomes" id="UP001314681"/>
    </source>
</evidence>
<feature type="transmembrane region" description="Helical" evidence="2">
    <location>
        <begin position="122"/>
        <end position="146"/>
    </location>
</feature>
<comment type="caution">
    <text evidence="4">The sequence shown here is derived from an EMBL/GenBank/DDBJ whole genome shotgun (WGS) entry which is preliminary data.</text>
</comment>
<dbReference type="SMART" id="SM00530">
    <property type="entry name" value="HTH_XRE"/>
    <property type="match status" value="1"/>
</dbReference>
<accession>A0ABS6KAI7</accession>
<dbReference type="InterPro" id="IPR001387">
    <property type="entry name" value="Cro/C1-type_HTH"/>
</dbReference>